<evidence type="ECO:0000256" key="6">
    <source>
        <dbReference type="ARBA" id="ARBA00023118"/>
    </source>
</evidence>
<feature type="binding site" evidence="7">
    <location>
        <position position="256"/>
    </location>
    <ligand>
        <name>Mn(2+)</name>
        <dbReference type="ChEBI" id="CHEBI:29035"/>
    </ligand>
</feature>
<comment type="subunit">
    <text evidence="7">Homodimer, forms a heterotetramer with a Cas2 homodimer.</text>
</comment>
<keyword evidence="7" id="KW-0464">Manganese</keyword>
<dbReference type="NCBIfam" id="TIGR04093">
    <property type="entry name" value="cas1_CYANO"/>
    <property type="match status" value="1"/>
</dbReference>
<comment type="cofactor">
    <cofactor evidence="7">
        <name>Mg(2+)</name>
        <dbReference type="ChEBI" id="CHEBI:18420"/>
    </cofactor>
    <cofactor evidence="7">
        <name>Mn(2+)</name>
        <dbReference type="ChEBI" id="CHEBI:29035"/>
    </cofactor>
</comment>
<keyword evidence="5 7" id="KW-0460">Magnesium</keyword>
<dbReference type="PANTHER" id="PTHR34353">
    <property type="entry name" value="CRISPR-ASSOCIATED ENDONUCLEASE CAS1 1"/>
    <property type="match status" value="1"/>
</dbReference>
<proteinExistence type="inferred from homology"/>
<dbReference type="CDD" id="cd09634">
    <property type="entry name" value="Cas1_I-II-III"/>
    <property type="match status" value="1"/>
</dbReference>
<evidence type="ECO:0000256" key="5">
    <source>
        <dbReference type="ARBA" id="ARBA00022842"/>
    </source>
</evidence>
<evidence type="ECO:0000256" key="1">
    <source>
        <dbReference type="ARBA" id="ARBA00022722"/>
    </source>
</evidence>
<feature type="region of interest" description="Disordered" evidence="8">
    <location>
        <begin position="1"/>
        <end position="25"/>
    </location>
</feature>
<dbReference type="OrthoDB" id="2216at2157"/>
<evidence type="ECO:0000256" key="3">
    <source>
        <dbReference type="ARBA" id="ARBA00022759"/>
    </source>
</evidence>
<accession>A0A8F5VJL7</accession>
<feature type="binding site" evidence="7">
    <location>
        <position position="241"/>
    </location>
    <ligand>
        <name>Mn(2+)</name>
        <dbReference type="ChEBI" id="CHEBI:29035"/>
    </ligand>
</feature>
<dbReference type="PANTHER" id="PTHR34353:SF2">
    <property type="entry name" value="CRISPR-ASSOCIATED ENDONUCLEASE CAS1 1"/>
    <property type="match status" value="1"/>
</dbReference>
<comment type="similarity">
    <text evidence="7">Belongs to the CRISPR-associated endonuclease Cas1 family.</text>
</comment>
<protein>
    <recommendedName>
        <fullName evidence="7">CRISPR-associated endonuclease Cas1</fullName>
        <ecNumber evidence="7">3.1.-.-</ecNumber>
    </recommendedName>
</protein>
<feature type="compositionally biased region" description="Polar residues" evidence="8">
    <location>
        <begin position="1"/>
        <end position="14"/>
    </location>
</feature>
<dbReference type="EC" id="3.1.-.-" evidence="7"/>
<dbReference type="EMBL" id="CP077107">
    <property type="protein sequence ID" value="QXO94217.1"/>
    <property type="molecule type" value="Genomic_DNA"/>
</dbReference>
<dbReference type="GO" id="GO:0016787">
    <property type="term" value="F:hydrolase activity"/>
    <property type="evidence" value="ECO:0007669"/>
    <property type="project" value="UniProtKB-KW"/>
</dbReference>
<feature type="binding site" evidence="7">
    <location>
        <position position="176"/>
    </location>
    <ligand>
        <name>Mn(2+)</name>
        <dbReference type="ChEBI" id="CHEBI:29035"/>
    </ligand>
</feature>
<name>A0A8F5VJL7_METHU</name>
<reference evidence="9 10" key="1">
    <citation type="submission" date="2021-06" db="EMBL/GenBank/DDBJ databases">
        <title>Complete genome sequence of the secondary alcohol utilizing methanogen Methanospirillum hungatei strain GP1.</title>
        <authorList>
            <person name="Day L.A."/>
            <person name="Costa K.C."/>
        </authorList>
    </citation>
    <scope>NUCLEOTIDE SEQUENCE [LARGE SCALE GENOMIC DNA]</scope>
    <source>
        <strain evidence="9 10">GP1</strain>
    </source>
</reference>
<keyword evidence="2 7" id="KW-0479">Metal-binding</keyword>
<dbReference type="InterPro" id="IPR002729">
    <property type="entry name" value="CRISPR-assoc_Cas1"/>
</dbReference>
<comment type="function">
    <text evidence="7">CRISPR (clustered regularly interspaced short palindromic repeat), is an adaptive immune system that provides protection against mobile genetic elements (viruses, transposable elements and conjugative plasmids). CRISPR clusters contain spacers, sequences complementary to antecedent mobile elements, and target invading nucleic acids. CRISPR clusters are transcribed and processed into CRISPR RNA (crRNA). Acts as a dsDNA endonuclease. Involved in the integration of spacer DNA into the CRISPR cassette.</text>
</comment>
<dbReference type="GO" id="GO:0051607">
    <property type="term" value="P:defense response to virus"/>
    <property type="evidence" value="ECO:0007669"/>
    <property type="project" value="UniProtKB-UniRule"/>
</dbReference>
<evidence type="ECO:0000313" key="9">
    <source>
        <dbReference type="EMBL" id="QXO94217.1"/>
    </source>
</evidence>
<dbReference type="GO" id="GO:0003677">
    <property type="term" value="F:DNA binding"/>
    <property type="evidence" value="ECO:0007669"/>
    <property type="project" value="UniProtKB-KW"/>
</dbReference>
<dbReference type="InterPro" id="IPR050646">
    <property type="entry name" value="Cas1"/>
</dbReference>
<sequence length="347" mass="39795">MNQDNEIPMVNTSEPVRDPKPPEGLLEDDTIYITTPYGKVSLDGGRIRVKDSDGKDIASFPLEKVCTINIFGSASVSTPLLKHCSDKEVTINYFTVFGKYFGSFVPARNTISLVRRHQAKITSEESLVICREIIHAKLQNSCVFLSRKKVEVPYLLKELRDKSIHAVSVDSLRGVEGEAASLYFQLFSSSLPEEWRSDKRTRRPPKDELNALLSLTYTMVTSEVISALRQFNLDPFIGIMHVDRHGKPALALDLIEEFRPVFCDAFVARLINKRMITKDEFTQESHLNDVSFKKYLGFYHEFMEETLKHPRFKYPVSRKKIIQIQAILLRKAICGELNGYYPFLYTR</sequence>
<evidence type="ECO:0000256" key="7">
    <source>
        <dbReference type="HAMAP-Rule" id="MF_01470"/>
    </source>
</evidence>
<organism evidence="9 10">
    <name type="scientific">Methanospirillum hungatei</name>
    <dbReference type="NCBI Taxonomy" id="2203"/>
    <lineage>
        <taxon>Archaea</taxon>
        <taxon>Methanobacteriati</taxon>
        <taxon>Methanobacteriota</taxon>
        <taxon>Stenosarchaea group</taxon>
        <taxon>Methanomicrobia</taxon>
        <taxon>Methanomicrobiales</taxon>
        <taxon>Methanospirillaceae</taxon>
        <taxon>Methanospirillum</taxon>
    </lineage>
</organism>
<evidence type="ECO:0000256" key="8">
    <source>
        <dbReference type="SAM" id="MobiDB-lite"/>
    </source>
</evidence>
<dbReference type="Pfam" id="PF01867">
    <property type="entry name" value="Cas_Cas1"/>
    <property type="match status" value="1"/>
</dbReference>
<keyword evidence="6 7" id="KW-0051">Antiviral defense</keyword>
<keyword evidence="7" id="KW-0238">DNA-binding</keyword>
<evidence type="ECO:0000256" key="4">
    <source>
        <dbReference type="ARBA" id="ARBA00022801"/>
    </source>
</evidence>
<dbReference type="AlphaFoldDB" id="A0A8F5VJL7"/>
<keyword evidence="3 7" id="KW-0255">Endonuclease</keyword>
<keyword evidence="1 7" id="KW-0540">Nuclease</keyword>
<dbReference type="NCBIfam" id="TIGR00287">
    <property type="entry name" value="cas1"/>
    <property type="match status" value="1"/>
</dbReference>
<evidence type="ECO:0000313" key="10">
    <source>
        <dbReference type="Proteomes" id="UP000694228"/>
    </source>
</evidence>
<keyword evidence="4 7" id="KW-0378">Hydrolase</keyword>
<dbReference type="GO" id="GO:0046872">
    <property type="term" value="F:metal ion binding"/>
    <property type="evidence" value="ECO:0007669"/>
    <property type="project" value="UniProtKB-UniRule"/>
</dbReference>
<dbReference type="HAMAP" id="MF_01470">
    <property type="entry name" value="Cas1"/>
    <property type="match status" value="1"/>
</dbReference>
<evidence type="ECO:0000256" key="2">
    <source>
        <dbReference type="ARBA" id="ARBA00022723"/>
    </source>
</evidence>
<dbReference type="InterPro" id="IPR023843">
    <property type="entry name" value="CRISPR-assoc_Cas1_cyanobact"/>
</dbReference>
<dbReference type="Proteomes" id="UP000694228">
    <property type="component" value="Chromosome"/>
</dbReference>
<dbReference type="GO" id="GO:0004520">
    <property type="term" value="F:DNA endonuclease activity"/>
    <property type="evidence" value="ECO:0007669"/>
    <property type="project" value="InterPro"/>
</dbReference>
<gene>
    <name evidence="9" type="primary">cas1d</name>
    <name evidence="7" type="synonym">cas1</name>
    <name evidence="9" type="ORF">KSK55_12875</name>
</gene>
<dbReference type="GO" id="GO:0043571">
    <property type="term" value="P:maintenance of CRISPR repeat elements"/>
    <property type="evidence" value="ECO:0007669"/>
    <property type="project" value="UniProtKB-UniRule"/>
</dbReference>